<keyword evidence="5" id="KW-1185">Reference proteome</keyword>
<reference evidence="4" key="1">
    <citation type="submission" date="2020-10" db="EMBL/GenBank/DDBJ databases">
        <title>Taxonomic study of unclassified bacteria belonging to the class Ktedonobacteria.</title>
        <authorList>
            <person name="Yabe S."/>
            <person name="Wang C.M."/>
            <person name="Zheng Y."/>
            <person name="Sakai Y."/>
            <person name="Cavaletti L."/>
            <person name="Monciardini P."/>
            <person name="Donadio S."/>
        </authorList>
    </citation>
    <scope>NUCLEOTIDE SEQUENCE</scope>
    <source>
        <strain evidence="4">ID150040</strain>
    </source>
</reference>
<dbReference type="EMBL" id="BNJK01000001">
    <property type="protein sequence ID" value="GHO94559.1"/>
    <property type="molecule type" value="Genomic_DNA"/>
</dbReference>
<gene>
    <name evidence="4" type="ORF">KSF_046070</name>
</gene>
<evidence type="ECO:0000313" key="4">
    <source>
        <dbReference type="EMBL" id="GHO94559.1"/>
    </source>
</evidence>
<sequence length="456" mass="50029">MRTVMRLLIAFLKLVVLSLIGGLAAILRYLWNTPQPLHTTMIGEPRLYRWVHGHIFYKVAGPEDAPPLVLFHAPGIGASSYEMQPLVNSLAQRYRVYVPDLLGFGLSDRPSLDYNAELYTQLCQDFVANVIGQPAIVVGSGLSNNYSIALAADRADLCQQVILLSPTTLFTKNQLPGWLVSLILNPFTSLFVYSLVTTGIILRQIVARQYTSTSREVAEEEFAAAFVNAHQFGAEHAALAWLVGRLDLDVHALFGHVTRPVLTIWEMQAHKAITTSPTGSSYFLAREIILDGEGQRIHERRPEQITNSIATWLGELAAPKEQQAIIALTGVEANVQANNVQQAELPASTARVETPIATETPAPSQVADTHAQVESESPASSQPADLQVQPEYVPEEATTNVPEAESIEAYCVKCRQKRVMLDAKQIVTKKGRSAMSGVCSICGTQLFRFISNGKEK</sequence>
<feature type="domain" description="DUF5679" evidence="3">
    <location>
        <begin position="410"/>
        <end position="449"/>
    </location>
</feature>
<dbReference type="InterPro" id="IPR000073">
    <property type="entry name" value="AB_hydrolase_1"/>
</dbReference>
<comment type="caution">
    <text evidence="4">The sequence shown here is derived from an EMBL/GenBank/DDBJ whole genome shotgun (WGS) entry which is preliminary data.</text>
</comment>
<dbReference type="SUPFAM" id="SSF53474">
    <property type="entry name" value="alpha/beta-Hydrolases"/>
    <property type="match status" value="1"/>
</dbReference>
<evidence type="ECO:0000259" key="3">
    <source>
        <dbReference type="Pfam" id="PF18930"/>
    </source>
</evidence>
<dbReference type="PANTHER" id="PTHR46438">
    <property type="entry name" value="ALPHA/BETA-HYDROLASES SUPERFAMILY PROTEIN"/>
    <property type="match status" value="1"/>
</dbReference>
<dbReference type="AlphaFoldDB" id="A0A8J3IFR8"/>
<accession>A0A8J3IFR8</accession>
<proteinExistence type="predicted"/>
<organism evidence="4 5">
    <name type="scientific">Reticulibacter mediterranei</name>
    <dbReference type="NCBI Taxonomy" id="2778369"/>
    <lineage>
        <taxon>Bacteria</taxon>
        <taxon>Bacillati</taxon>
        <taxon>Chloroflexota</taxon>
        <taxon>Ktedonobacteria</taxon>
        <taxon>Ktedonobacterales</taxon>
        <taxon>Reticulibacteraceae</taxon>
        <taxon>Reticulibacter</taxon>
    </lineage>
</organism>
<dbReference type="InterPro" id="IPR044044">
    <property type="entry name" value="DUF5679"/>
</dbReference>
<feature type="region of interest" description="Disordered" evidence="1">
    <location>
        <begin position="359"/>
        <end position="387"/>
    </location>
</feature>
<evidence type="ECO:0000313" key="5">
    <source>
        <dbReference type="Proteomes" id="UP000597444"/>
    </source>
</evidence>
<dbReference type="Pfam" id="PF18930">
    <property type="entry name" value="DUF5679"/>
    <property type="match status" value="1"/>
</dbReference>
<dbReference type="Proteomes" id="UP000597444">
    <property type="component" value="Unassembled WGS sequence"/>
</dbReference>
<dbReference type="RefSeq" id="WP_220205286.1">
    <property type="nucleotide sequence ID" value="NZ_BNJK01000001.1"/>
</dbReference>
<evidence type="ECO:0008006" key="6">
    <source>
        <dbReference type="Google" id="ProtNLM"/>
    </source>
</evidence>
<evidence type="ECO:0000256" key="1">
    <source>
        <dbReference type="SAM" id="MobiDB-lite"/>
    </source>
</evidence>
<name>A0A8J3IFR8_9CHLR</name>
<dbReference type="PANTHER" id="PTHR46438:SF2">
    <property type="entry name" value="ALPHA_BETA-HYDROLASES SUPERFAMILY PROTEIN"/>
    <property type="match status" value="1"/>
</dbReference>
<dbReference type="Pfam" id="PF12697">
    <property type="entry name" value="Abhydrolase_6"/>
    <property type="match status" value="1"/>
</dbReference>
<dbReference type="Gene3D" id="3.40.50.1820">
    <property type="entry name" value="alpha/beta hydrolase"/>
    <property type="match status" value="1"/>
</dbReference>
<evidence type="ECO:0000259" key="2">
    <source>
        <dbReference type="Pfam" id="PF12697"/>
    </source>
</evidence>
<protein>
    <recommendedName>
        <fullName evidence="6">AB hydrolase-1 domain-containing protein</fullName>
    </recommendedName>
</protein>
<dbReference type="InterPro" id="IPR029058">
    <property type="entry name" value="AB_hydrolase_fold"/>
</dbReference>
<feature type="compositionally biased region" description="Polar residues" evidence="1">
    <location>
        <begin position="361"/>
        <end position="384"/>
    </location>
</feature>
<feature type="domain" description="AB hydrolase-1" evidence="2">
    <location>
        <begin position="68"/>
        <end position="269"/>
    </location>
</feature>